<organism evidence="7 8">
    <name type="scientific">Aspergillus coremiiformis</name>
    <dbReference type="NCBI Taxonomy" id="138285"/>
    <lineage>
        <taxon>Eukaryota</taxon>
        <taxon>Fungi</taxon>
        <taxon>Dikarya</taxon>
        <taxon>Ascomycota</taxon>
        <taxon>Pezizomycotina</taxon>
        <taxon>Eurotiomycetes</taxon>
        <taxon>Eurotiomycetidae</taxon>
        <taxon>Eurotiales</taxon>
        <taxon>Aspergillaceae</taxon>
        <taxon>Aspergillus</taxon>
        <taxon>Aspergillus subgen. Circumdati</taxon>
    </lineage>
</organism>
<keyword evidence="1" id="KW-0805">Transcription regulation</keyword>
<dbReference type="GO" id="GO:0001228">
    <property type="term" value="F:DNA-binding transcription activator activity, RNA polymerase II-specific"/>
    <property type="evidence" value="ECO:0007669"/>
    <property type="project" value="TreeGrafter"/>
</dbReference>
<protein>
    <recommendedName>
        <fullName evidence="6">Zn(2)-C6 fungal-type domain-containing protein</fullName>
    </recommendedName>
</protein>
<reference evidence="8" key="1">
    <citation type="submission" date="2019-04" db="EMBL/GenBank/DDBJ databases">
        <title>Friends and foes A comparative genomics studyof 23 Aspergillus species from section Flavi.</title>
        <authorList>
            <consortium name="DOE Joint Genome Institute"/>
            <person name="Kjaerbolling I."/>
            <person name="Vesth T."/>
            <person name="Frisvad J.C."/>
            <person name="Nybo J.L."/>
            <person name="Theobald S."/>
            <person name="Kildgaard S."/>
            <person name="Isbrandt T."/>
            <person name="Kuo A."/>
            <person name="Sato A."/>
            <person name="Lyhne E.K."/>
            <person name="Kogle M.E."/>
            <person name="Wiebenga A."/>
            <person name="Kun R.S."/>
            <person name="Lubbers R.J."/>
            <person name="Makela M.R."/>
            <person name="Barry K."/>
            <person name="Chovatia M."/>
            <person name="Clum A."/>
            <person name="Daum C."/>
            <person name="Haridas S."/>
            <person name="He G."/>
            <person name="LaButti K."/>
            <person name="Lipzen A."/>
            <person name="Mondo S."/>
            <person name="Riley R."/>
            <person name="Salamov A."/>
            <person name="Simmons B.A."/>
            <person name="Magnuson J.K."/>
            <person name="Henrissat B."/>
            <person name="Mortensen U.H."/>
            <person name="Larsen T.O."/>
            <person name="Devries R.P."/>
            <person name="Grigoriev I.V."/>
            <person name="Machida M."/>
            <person name="Baker S.E."/>
            <person name="Andersen M.R."/>
        </authorList>
    </citation>
    <scope>NUCLEOTIDE SEQUENCE [LARGE SCALE GENOMIC DNA]</scope>
    <source>
        <strain evidence="8">CBS 553.77</strain>
    </source>
</reference>
<evidence type="ECO:0000256" key="3">
    <source>
        <dbReference type="ARBA" id="ARBA00023163"/>
    </source>
</evidence>
<dbReference type="PANTHER" id="PTHR47784">
    <property type="entry name" value="STEROL UPTAKE CONTROL PROTEIN 2"/>
    <property type="match status" value="1"/>
</dbReference>
<dbReference type="Pfam" id="PF11951">
    <property type="entry name" value="Fungal_trans_2"/>
    <property type="match status" value="1"/>
</dbReference>
<evidence type="ECO:0000313" key="8">
    <source>
        <dbReference type="Proteomes" id="UP000327118"/>
    </source>
</evidence>
<proteinExistence type="predicted"/>
<dbReference type="SUPFAM" id="SSF57701">
    <property type="entry name" value="Zn2/Cys6 DNA-binding domain"/>
    <property type="match status" value="1"/>
</dbReference>
<dbReference type="InterPro" id="IPR001138">
    <property type="entry name" value="Zn2Cys6_DnaBD"/>
</dbReference>
<evidence type="ECO:0000256" key="5">
    <source>
        <dbReference type="SAM" id="MobiDB-lite"/>
    </source>
</evidence>
<evidence type="ECO:0000256" key="4">
    <source>
        <dbReference type="ARBA" id="ARBA00023242"/>
    </source>
</evidence>
<dbReference type="AlphaFoldDB" id="A0A5N6Z4B8"/>
<sequence>MPPRSTMKGRRSHQKSRTGCLQCKQRKVKCGEEKPSCGNCKRHGVDCVFAASGPTNASGSQDDHRSLPATQPHSPASESLPPISSGSELQIADLELLHHYTTSTAYTFSLHPLLQTFWRVEVPRLGFTAPYTLRAILAISAQHLAFLRPEKTKDYIAQASTHHKVSLQLATPEMAKINRNNSSPLFLFSALSTFIACARPLQPDTIIEHGHVANWLLLIRGAGTILDFAEETLKTGPVGTMFRVRAEYLNFEPRGRHHALEDLHKLVQREEQDPHIRRMYSGAIDEMNRSYLMCMEHNLRLETADVFIWLIRVPYDFIALFQDHQPLAMVIVGYFCVLLHHLEWMWFMKGRSVHILSQIYARLSPTYRVWIRWPIEQIGFLPPN</sequence>
<feature type="domain" description="Zn(2)-C6 fungal-type" evidence="6">
    <location>
        <begin position="19"/>
        <end position="49"/>
    </location>
</feature>
<keyword evidence="2" id="KW-0238">DNA-binding</keyword>
<dbReference type="GO" id="GO:0008270">
    <property type="term" value="F:zinc ion binding"/>
    <property type="evidence" value="ECO:0007669"/>
    <property type="project" value="InterPro"/>
</dbReference>
<dbReference type="PROSITE" id="PS00463">
    <property type="entry name" value="ZN2_CY6_FUNGAL_1"/>
    <property type="match status" value="1"/>
</dbReference>
<dbReference type="EMBL" id="ML739201">
    <property type="protein sequence ID" value="KAE8350840.1"/>
    <property type="molecule type" value="Genomic_DNA"/>
</dbReference>
<evidence type="ECO:0000256" key="1">
    <source>
        <dbReference type="ARBA" id="ARBA00023015"/>
    </source>
</evidence>
<dbReference type="PROSITE" id="PS50048">
    <property type="entry name" value="ZN2_CY6_FUNGAL_2"/>
    <property type="match status" value="1"/>
</dbReference>
<accession>A0A5N6Z4B8</accession>
<feature type="compositionally biased region" description="Polar residues" evidence="5">
    <location>
        <begin position="68"/>
        <end position="84"/>
    </location>
</feature>
<dbReference type="InterPro" id="IPR036864">
    <property type="entry name" value="Zn2-C6_fun-type_DNA-bd_sf"/>
</dbReference>
<dbReference type="InterPro" id="IPR021858">
    <property type="entry name" value="Fun_TF"/>
</dbReference>
<keyword evidence="3" id="KW-0804">Transcription</keyword>
<dbReference type="OrthoDB" id="416217at2759"/>
<dbReference type="CDD" id="cd00067">
    <property type="entry name" value="GAL4"/>
    <property type="match status" value="1"/>
</dbReference>
<gene>
    <name evidence="7" type="ORF">BDV28DRAFT_159272</name>
</gene>
<dbReference type="Gene3D" id="4.10.240.10">
    <property type="entry name" value="Zn(2)-C6 fungal-type DNA-binding domain"/>
    <property type="match status" value="1"/>
</dbReference>
<name>A0A5N6Z4B8_9EURO</name>
<evidence type="ECO:0000259" key="6">
    <source>
        <dbReference type="PROSITE" id="PS50048"/>
    </source>
</evidence>
<keyword evidence="8" id="KW-1185">Reference proteome</keyword>
<dbReference type="SMART" id="SM00066">
    <property type="entry name" value="GAL4"/>
    <property type="match status" value="1"/>
</dbReference>
<dbReference type="GO" id="GO:0003677">
    <property type="term" value="F:DNA binding"/>
    <property type="evidence" value="ECO:0007669"/>
    <property type="project" value="UniProtKB-KW"/>
</dbReference>
<evidence type="ECO:0000256" key="2">
    <source>
        <dbReference type="ARBA" id="ARBA00023125"/>
    </source>
</evidence>
<dbReference type="PANTHER" id="PTHR47784:SF5">
    <property type="entry name" value="STEROL UPTAKE CONTROL PROTEIN 2"/>
    <property type="match status" value="1"/>
</dbReference>
<dbReference type="PRINTS" id="PR00755">
    <property type="entry name" value="AFLATOXINBRP"/>
</dbReference>
<keyword evidence="4" id="KW-0539">Nucleus</keyword>
<feature type="region of interest" description="Disordered" evidence="5">
    <location>
        <begin position="58"/>
        <end position="84"/>
    </location>
</feature>
<dbReference type="Pfam" id="PF00172">
    <property type="entry name" value="Zn_clus"/>
    <property type="match status" value="1"/>
</dbReference>
<dbReference type="Proteomes" id="UP000327118">
    <property type="component" value="Unassembled WGS sequence"/>
</dbReference>
<dbReference type="InterPro" id="IPR053157">
    <property type="entry name" value="Sterol_Uptake_Regulator"/>
</dbReference>
<evidence type="ECO:0000313" key="7">
    <source>
        <dbReference type="EMBL" id="KAE8350840.1"/>
    </source>
</evidence>